<evidence type="ECO:0000256" key="1">
    <source>
        <dbReference type="SAM" id="MobiDB-lite"/>
    </source>
</evidence>
<comment type="caution">
    <text evidence="3">The sequence shown here is derived from an EMBL/GenBank/DDBJ whole genome shotgun (WGS) entry which is preliminary data.</text>
</comment>
<evidence type="ECO:0000256" key="2">
    <source>
        <dbReference type="SAM" id="Phobius"/>
    </source>
</evidence>
<organism evidence="3 4">
    <name type="scientific">Carya illinoinensis</name>
    <name type="common">Pecan</name>
    <dbReference type="NCBI Taxonomy" id="32201"/>
    <lineage>
        <taxon>Eukaryota</taxon>
        <taxon>Viridiplantae</taxon>
        <taxon>Streptophyta</taxon>
        <taxon>Embryophyta</taxon>
        <taxon>Tracheophyta</taxon>
        <taxon>Spermatophyta</taxon>
        <taxon>Magnoliopsida</taxon>
        <taxon>eudicotyledons</taxon>
        <taxon>Gunneridae</taxon>
        <taxon>Pentapetalae</taxon>
        <taxon>rosids</taxon>
        <taxon>fabids</taxon>
        <taxon>Fagales</taxon>
        <taxon>Juglandaceae</taxon>
        <taxon>Carya</taxon>
    </lineage>
</organism>
<dbReference type="Proteomes" id="UP000811609">
    <property type="component" value="Chromosome 3"/>
</dbReference>
<name>A0A8T1QZP2_CARIL</name>
<keyword evidence="2" id="KW-1133">Transmembrane helix</keyword>
<evidence type="ECO:0000313" key="3">
    <source>
        <dbReference type="EMBL" id="KAG6659905.1"/>
    </source>
</evidence>
<proteinExistence type="predicted"/>
<accession>A0A8T1QZP2</accession>
<keyword evidence="2" id="KW-0472">Membrane</keyword>
<evidence type="ECO:0000313" key="4">
    <source>
        <dbReference type="Proteomes" id="UP000811609"/>
    </source>
</evidence>
<protein>
    <submittedName>
        <fullName evidence="3">Uncharacterized protein</fullName>
    </submittedName>
</protein>
<reference evidence="3" key="1">
    <citation type="submission" date="2020-12" db="EMBL/GenBank/DDBJ databases">
        <title>WGS assembly of Carya illinoinensis cv. Pawnee.</title>
        <authorList>
            <person name="Platts A."/>
            <person name="Shu S."/>
            <person name="Wright S."/>
            <person name="Barry K."/>
            <person name="Edger P."/>
            <person name="Pires J.C."/>
            <person name="Schmutz J."/>
        </authorList>
    </citation>
    <scope>NUCLEOTIDE SEQUENCE</scope>
    <source>
        <tissue evidence="3">Leaf</tissue>
    </source>
</reference>
<feature type="non-terminal residue" evidence="3">
    <location>
        <position position="1"/>
    </location>
</feature>
<dbReference type="EMBL" id="CM031811">
    <property type="protein sequence ID" value="KAG6659905.1"/>
    <property type="molecule type" value="Genomic_DNA"/>
</dbReference>
<sequence>QNSISKTAFSSSTSLSSISFSQSIIIYLCSIPSVIMPRLLSFISCGSNRNNKSLRLGKDTSFQSNDKKLFSKLNSNISSKALSMVKMISWRKVQAESDEDDDHDHDDNEADSDKPVWRKTIMMANHDQRNHYHFH</sequence>
<feature type="region of interest" description="Disordered" evidence="1">
    <location>
        <begin position="95"/>
        <end position="118"/>
    </location>
</feature>
<dbReference type="AlphaFoldDB" id="A0A8T1QZP2"/>
<gene>
    <name evidence="3" type="ORF">CIPAW_03G068500</name>
</gene>
<feature type="transmembrane region" description="Helical" evidence="2">
    <location>
        <begin position="24"/>
        <end position="45"/>
    </location>
</feature>
<feature type="compositionally biased region" description="Acidic residues" evidence="1">
    <location>
        <begin position="96"/>
        <end position="110"/>
    </location>
</feature>
<keyword evidence="4" id="KW-1185">Reference proteome</keyword>
<keyword evidence="2" id="KW-0812">Transmembrane</keyword>